<feature type="domain" description="HTH marR-type" evidence="2">
    <location>
        <begin position="35"/>
        <end position="85"/>
    </location>
</feature>
<dbReference type="SUPFAM" id="SSF46785">
    <property type="entry name" value="Winged helix' DNA-binding domain"/>
    <property type="match status" value="1"/>
</dbReference>
<evidence type="ECO:0000259" key="2">
    <source>
        <dbReference type="Pfam" id="PF12802"/>
    </source>
</evidence>
<dbReference type="KEGG" id="halu:HUG12_21085"/>
<gene>
    <name evidence="3" type="ORF">HUG12_21085</name>
</gene>
<dbReference type="EMBL" id="CP058580">
    <property type="protein sequence ID" value="QLG64280.1"/>
    <property type="molecule type" value="Genomic_DNA"/>
</dbReference>
<dbReference type="AlphaFoldDB" id="A0A7D5QEP7"/>
<evidence type="ECO:0000259" key="1">
    <source>
        <dbReference type="Pfam" id="PF01909"/>
    </source>
</evidence>
<keyword evidence="3" id="KW-0808">Transferase</keyword>
<dbReference type="OrthoDB" id="9287at2157"/>
<evidence type="ECO:0000313" key="3">
    <source>
        <dbReference type="EMBL" id="QLG64280.1"/>
    </source>
</evidence>
<protein>
    <submittedName>
        <fullName evidence="3">Nucleotidyltransferase domain-containing protein</fullName>
    </submittedName>
</protein>
<dbReference type="InterPro" id="IPR043519">
    <property type="entry name" value="NT_sf"/>
</dbReference>
<organism evidence="3 4">
    <name type="scientific">Halorarum salinum</name>
    <dbReference type="NCBI Taxonomy" id="2743089"/>
    <lineage>
        <taxon>Archaea</taxon>
        <taxon>Methanobacteriati</taxon>
        <taxon>Methanobacteriota</taxon>
        <taxon>Stenosarchaea group</taxon>
        <taxon>Halobacteria</taxon>
        <taxon>Halobacteriales</taxon>
        <taxon>Haloferacaceae</taxon>
        <taxon>Halorarum</taxon>
    </lineage>
</organism>
<dbReference type="GeneID" id="56040010"/>
<dbReference type="CDD" id="cd05403">
    <property type="entry name" value="NT_KNTase_like"/>
    <property type="match status" value="1"/>
</dbReference>
<reference evidence="3 4" key="1">
    <citation type="submission" date="2020-06" db="EMBL/GenBank/DDBJ databases">
        <title>NJ-3-1, isolated from saline soil.</title>
        <authorList>
            <person name="Cui H.L."/>
            <person name="Shi X."/>
        </authorList>
    </citation>
    <scope>NUCLEOTIDE SEQUENCE [LARGE SCALE GENOMIC DNA]</scope>
    <source>
        <strain evidence="3 4">NJ-3-1</strain>
        <plasmid evidence="3 4">unnamed1</plasmid>
    </source>
</reference>
<dbReference type="Proteomes" id="UP000509626">
    <property type="component" value="Plasmid unnamed1"/>
</dbReference>
<dbReference type="Gene3D" id="3.30.460.10">
    <property type="entry name" value="Beta Polymerase, domain 2"/>
    <property type="match status" value="1"/>
</dbReference>
<dbReference type="InterPro" id="IPR036388">
    <property type="entry name" value="WH-like_DNA-bd_sf"/>
</dbReference>
<evidence type="ECO:0000313" key="4">
    <source>
        <dbReference type="Proteomes" id="UP000509626"/>
    </source>
</evidence>
<keyword evidence="3" id="KW-0614">Plasmid</keyword>
<dbReference type="InterPro" id="IPR036390">
    <property type="entry name" value="WH_DNA-bd_sf"/>
</dbReference>
<dbReference type="Pfam" id="PF01909">
    <property type="entry name" value="NTP_transf_2"/>
    <property type="match status" value="1"/>
</dbReference>
<name>A0A7D5QEP7_9EURY</name>
<dbReference type="SUPFAM" id="SSF81301">
    <property type="entry name" value="Nucleotidyltransferase"/>
    <property type="match status" value="1"/>
</dbReference>
<keyword evidence="4" id="KW-1185">Reference proteome</keyword>
<dbReference type="Pfam" id="PF12802">
    <property type="entry name" value="MarR_2"/>
    <property type="match status" value="1"/>
</dbReference>
<dbReference type="InterPro" id="IPR000835">
    <property type="entry name" value="HTH_MarR-typ"/>
</dbReference>
<dbReference type="GO" id="GO:0003700">
    <property type="term" value="F:DNA-binding transcription factor activity"/>
    <property type="evidence" value="ECO:0007669"/>
    <property type="project" value="InterPro"/>
</dbReference>
<dbReference type="RefSeq" id="WP_179270862.1">
    <property type="nucleotide sequence ID" value="NZ_CP058580.1"/>
</dbReference>
<accession>A0A7D5QEP7</accession>
<geneLocation type="plasmid" evidence="3 4">
    <name>unnamed1</name>
</geneLocation>
<sequence length="231" mass="25681">MEREMKRDPSTGVAVSVPVPAGDPNLFKNKATDDVLLFLSRHRFDEFAVATLAERTGHTKPTVGRAVDVLAGNGLVVEEADGNRRLVRIDRRRLFVPDDPFLRIPQREFQAPVKAAVDELRDRLDGLLGVVLYGSVARGEADRRSDVDLWVLVDEDRAGSQRTVNELERDLEEREFEGERYGFDVDVEAVSSVPRYAGSVREIVLSGIPLYETTAFGTVEELLVNGAEDDA</sequence>
<dbReference type="InterPro" id="IPR002934">
    <property type="entry name" value="Polymerase_NTP_transf_dom"/>
</dbReference>
<dbReference type="Gene3D" id="1.10.10.10">
    <property type="entry name" value="Winged helix-like DNA-binding domain superfamily/Winged helix DNA-binding domain"/>
    <property type="match status" value="1"/>
</dbReference>
<dbReference type="GO" id="GO:0016779">
    <property type="term" value="F:nucleotidyltransferase activity"/>
    <property type="evidence" value="ECO:0007669"/>
    <property type="project" value="InterPro"/>
</dbReference>
<feature type="domain" description="Polymerase nucleotidyl transferase" evidence="1">
    <location>
        <begin position="117"/>
        <end position="195"/>
    </location>
</feature>
<proteinExistence type="predicted"/>